<evidence type="ECO:0000259" key="7">
    <source>
        <dbReference type="Pfam" id="PF01593"/>
    </source>
</evidence>
<evidence type="ECO:0000313" key="8">
    <source>
        <dbReference type="EMBL" id="TPG52872.1"/>
    </source>
</evidence>
<dbReference type="GO" id="GO:0016117">
    <property type="term" value="P:carotenoid biosynthetic process"/>
    <property type="evidence" value="ECO:0007669"/>
    <property type="project" value="UniProtKB-KW"/>
</dbReference>
<reference evidence="8 9" key="1">
    <citation type="journal article" date="2019" name="Environ. Microbiol.">
        <title>Species interactions and distinct microbial communities in high Arctic permafrost affected cryosols are associated with the CH4 and CO2 gas fluxes.</title>
        <authorList>
            <person name="Altshuler I."/>
            <person name="Hamel J."/>
            <person name="Turney S."/>
            <person name="Magnuson E."/>
            <person name="Levesque R."/>
            <person name="Greer C."/>
            <person name="Whyte L.G."/>
        </authorList>
    </citation>
    <scope>NUCLEOTIDE SEQUENCE [LARGE SCALE GENOMIC DNA]</scope>
    <source>
        <strain evidence="8 9">E6.1</strain>
    </source>
</reference>
<dbReference type="SUPFAM" id="SSF51905">
    <property type="entry name" value="FAD/NAD(P)-binding domain"/>
    <property type="match status" value="1"/>
</dbReference>
<dbReference type="AlphaFoldDB" id="A0A502FUE0"/>
<name>A0A502FUE0_9SPHN</name>
<dbReference type="InterPro" id="IPR002937">
    <property type="entry name" value="Amino_oxidase"/>
</dbReference>
<dbReference type="Proteomes" id="UP000319931">
    <property type="component" value="Unassembled WGS sequence"/>
</dbReference>
<sequence>MSALVDETECPVEWTQTDRGLATVDRRDTVLVIGAGIGGLVSAALLAARGMSVTVVEAAAGPGGKMRQVMAGGAAIDAGPTVFTLRHVFDEIFAACGSSLDAHIALTPAEILARHAWGDDRLDLFADPAASEAAIGAFAGARAAAGYRAFRAEARHIFETLEAPFLRAPQTNPLGLTWRMGWRGLTDLSRIRPYETLWSALGDHFPDPRLRQLFGRYATYCGSSPFDCPATLMLVAHVEAAGVWLISGGMHALAKAIEALAIRHGAVFRYGEPVSEILVERGRASGVRLASGERIAARAVVCNADPAALASGAFGQAARRAVAAQPPRGRSLSALVWCADTPARGFPLLRHSVFFARDSATEFAELAAGRVPADPTVYVCAQDRDATTGAGAGASERIQIIVNAPATGDTSPLSQAEIEQCTLSMHATLRRAGLTLDLPEQATVLTTPSGFNGLFPRTGGALYGRASHGWAASFQRPGSRTRIPGLYCAGGSTHPGAGVPMAALSGRLAVACLLKDRASTSMSTRTAMPGGMSMRSVPTVVSA</sequence>
<comment type="similarity">
    <text evidence="2 5">Belongs to the carotenoid/retinoid oxidoreductase family.</text>
</comment>
<dbReference type="NCBIfam" id="TIGR02734">
    <property type="entry name" value="crtI_fam"/>
    <property type="match status" value="1"/>
</dbReference>
<keyword evidence="9" id="KW-1185">Reference proteome</keyword>
<comment type="caution">
    <text evidence="8">The sequence shown here is derived from an EMBL/GenBank/DDBJ whole genome shotgun (WGS) entry which is preliminary data.</text>
</comment>
<dbReference type="EMBL" id="RCZC01000003">
    <property type="protein sequence ID" value="TPG52872.1"/>
    <property type="molecule type" value="Genomic_DNA"/>
</dbReference>
<evidence type="ECO:0000256" key="3">
    <source>
        <dbReference type="ARBA" id="ARBA00022746"/>
    </source>
</evidence>
<dbReference type="GO" id="GO:0016491">
    <property type="term" value="F:oxidoreductase activity"/>
    <property type="evidence" value="ECO:0007669"/>
    <property type="project" value="UniProtKB-KW"/>
</dbReference>
<dbReference type="InterPro" id="IPR014105">
    <property type="entry name" value="Carotenoid/retinoid_OxRdtase"/>
</dbReference>
<keyword evidence="4 5" id="KW-0560">Oxidoreductase</keyword>
<evidence type="ECO:0000256" key="2">
    <source>
        <dbReference type="ARBA" id="ARBA00006046"/>
    </source>
</evidence>
<evidence type="ECO:0000256" key="4">
    <source>
        <dbReference type="ARBA" id="ARBA00023002"/>
    </source>
</evidence>
<protein>
    <submittedName>
        <fullName evidence="8">Phytoene desaturase</fullName>
    </submittedName>
</protein>
<keyword evidence="3 5" id="KW-0125">Carotenoid biosynthesis</keyword>
<feature type="region of interest" description="Disordered" evidence="6">
    <location>
        <begin position="523"/>
        <end position="543"/>
    </location>
</feature>
<dbReference type="InterPro" id="IPR036188">
    <property type="entry name" value="FAD/NAD-bd_sf"/>
</dbReference>
<proteinExistence type="inferred from homology"/>
<dbReference type="PANTHER" id="PTHR43734">
    <property type="entry name" value="PHYTOENE DESATURASE"/>
    <property type="match status" value="1"/>
</dbReference>
<dbReference type="Gene3D" id="3.50.50.60">
    <property type="entry name" value="FAD/NAD(P)-binding domain"/>
    <property type="match status" value="2"/>
</dbReference>
<evidence type="ECO:0000256" key="6">
    <source>
        <dbReference type="SAM" id="MobiDB-lite"/>
    </source>
</evidence>
<dbReference type="Pfam" id="PF01593">
    <property type="entry name" value="Amino_oxidase"/>
    <property type="match status" value="1"/>
</dbReference>
<dbReference type="PANTHER" id="PTHR43734:SF7">
    <property type="entry name" value="4,4'-DIAPONEUROSPORENE OXYGENASE"/>
    <property type="match status" value="1"/>
</dbReference>
<comment type="pathway">
    <text evidence="1 5">Carotenoid biosynthesis.</text>
</comment>
<gene>
    <name evidence="8" type="primary">crtI</name>
    <name evidence="8" type="ORF">EAH76_13525</name>
</gene>
<dbReference type="NCBIfam" id="NF045637">
    <property type="entry name" value="carotdesatCrtDProt"/>
    <property type="match status" value="1"/>
</dbReference>
<feature type="domain" description="Amine oxidase" evidence="7">
    <location>
        <begin position="37"/>
        <end position="514"/>
    </location>
</feature>
<evidence type="ECO:0000256" key="5">
    <source>
        <dbReference type="RuleBase" id="RU362075"/>
    </source>
</evidence>
<dbReference type="OrthoDB" id="9774675at2"/>
<accession>A0A502FUE0</accession>
<evidence type="ECO:0000313" key="9">
    <source>
        <dbReference type="Proteomes" id="UP000319931"/>
    </source>
</evidence>
<evidence type="ECO:0000256" key="1">
    <source>
        <dbReference type="ARBA" id="ARBA00004829"/>
    </source>
</evidence>
<dbReference type="InterPro" id="IPR054841">
    <property type="entry name" value="carotdesatCrtD"/>
</dbReference>
<organism evidence="8 9">
    <name type="scientific">Sphingomonas glacialis</name>
    <dbReference type="NCBI Taxonomy" id="658225"/>
    <lineage>
        <taxon>Bacteria</taxon>
        <taxon>Pseudomonadati</taxon>
        <taxon>Pseudomonadota</taxon>
        <taxon>Alphaproteobacteria</taxon>
        <taxon>Sphingomonadales</taxon>
        <taxon>Sphingomonadaceae</taxon>
        <taxon>Sphingomonas</taxon>
    </lineage>
</organism>